<feature type="transmembrane region" description="Helical" evidence="1">
    <location>
        <begin position="6"/>
        <end position="27"/>
    </location>
</feature>
<dbReference type="Proteomes" id="UP001341136">
    <property type="component" value="Chromosome"/>
</dbReference>
<keyword evidence="1" id="KW-0812">Transmembrane</keyword>
<keyword evidence="1" id="KW-1133">Transmembrane helix</keyword>
<feature type="transmembrane region" description="Helical" evidence="1">
    <location>
        <begin position="103"/>
        <end position="120"/>
    </location>
</feature>
<dbReference type="RefSeq" id="WP_338464966.1">
    <property type="nucleotide sequence ID" value="NZ_CP144921.1"/>
</dbReference>
<dbReference type="EMBL" id="CP144921">
    <property type="protein sequence ID" value="WWA29362.1"/>
    <property type="molecule type" value="Genomic_DNA"/>
</dbReference>
<sequence length="179" mass="20299">MMELEYIRDYVMYTAIFGMFSFIWFGWAQENPRKNWRKYMGIASGIALLVCLIGVYLSVTNWEEATALSEMNALTTYIIVFYAQLIIGGLGAFLLTRKKKKDYVAPWIAFLVGVHFFWLVNVFDDFGLYILAVLMIIIAVISPRLSKRWGVTSSAITGIGSGTVLFCFAILGLIRYLLA</sequence>
<organism evidence="2 3">
    <name type="scientific">Shouchella rhizosphaerae</name>
    <dbReference type="NCBI Taxonomy" id="866786"/>
    <lineage>
        <taxon>Bacteria</taxon>
        <taxon>Bacillati</taxon>
        <taxon>Bacillota</taxon>
        <taxon>Bacilli</taxon>
        <taxon>Bacillales</taxon>
        <taxon>Bacillaceae</taxon>
        <taxon>Shouchella</taxon>
    </lineage>
</organism>
<protein>
    <submittedName>
        <fullName evidence="2">Uncharacterized protein</fullName>
    </submittedName>
</protein>
<proteinExistence type="predicted"/>
<keyword evidence="1" id="KW-0472">Membrane</keyword>
<evidence type="ECO:0000313" key="3">
    <source>
        <dbReference type="Proteomes" id="UP001341136"/>
    </source>
</evidence>
<evidence type="ECO:0000256" key="1">
    <source>
        <dbReference type="SAM" id="Phobius"/>
    </source>
</evidence>
<feature type="transmembrane region" description="Helical" evidence="1">
    <location>
        <begin position="126"/>
        <end position="143"/>
    </location>
</feature>
<keyword evidence="3" id="KW-1185">Reference proteome</keyword>
<evidence type="ECO:0000313" key="2">
    <source>
        <dbReference type="EMBL" id="WWA29362.1"/>
    </source>
</evidence>
<feature type="transmembrane region" description="Helical" evidence="1">
    <location>
        <begin position="39"/>
        <end position="57"/>
    </location>
</feature>
<accession>A0ABZ2CV99</accession>
<feature type="transmembrane region" description="Helical" evidence="1">
    <location>
        <begin position="155"/>
        <end position="178"/>
    </location>
</feature>
<feature type="transmembrane region" description="Helical" evidence="1">
    <location>
        <begin position="77"/>
        <end position="96"/>
    </location>
</feature>
<reference evidence="2 3" key="1">
    <citation type="submission" date="2024-01" db="EMBL/GenBank/DDBJ databases">
        <title>Culturomics analysis of mouse respiratory tract.</title>
        <authorList>
            <person name="Phillips A.M."/>
            <person name="Collette N.M."/>
            <person name="Mageeney C.M."/>
            <person name="Sinha A."/>
            <person name="Hern K.E."/>
            <person name="Arkin A.P."/>
            <person name="Williams K.P."/>
            <person name="Branda S."/>
        </authorList>
    </citation>
    <scope>NUCLEOTIDE SEQUENCE [LARGE SCALE GENOMIC DNA]</scope>
    <source>
        <strain evidence="2 3">CP20</strain>
    </source>
</reference>
<name>A0ABZ2CV99_9BACI</name>
<gene>
    <name evidence="2" type="ORF">V5G21_16825</name>
</gene>